<accession>A0A3D8S887</accession>
<dbReference type="STRING" id="1849047.A0A3D8S887"/>
<evidence type="ECO:0000313" key="3">
    <source>
        <dbReference type="EMBL" id="RDW82430.1"/>
    </source>
</evidence>
<dbReference type="Proteomes" id="UP000256645">
    <property type="component" value="Unassembled WGS sequence"/>
</dbReference>
<dbReference type="NCBIfam" id="NF004689">
    <property type="entry name" value="PRK06031.1"/>
    <property type="match status" value="1"/>
</dbReference>
<organism evidence="3 4">
    <name type="scientific">Coleophoma cylindrospora</name>
    <dbReference type="NCBI Taxonomy" id="1849047"/>
    <lineage>
        <taxon>Eukaryota</taxon>
        <taxon>Fungi</taxon>
        <taxon>Dikarya</taxon>
        <taxon>Ascomycota</taxon>
        <taxon>Pezizomycotina</taxon>
        <taxon>Leotiomycetes</taxon>
        <taxon>Helotiales</taxon>
        <taxon>Dermateaceae</taxon>
        <taxon>Coleophoma</taxon>
    </lineage>
</organism>
<evidence type="ECO:0000259" key="2">
    <source>
        <dbReference type="Pfam" id="PF00156"/>
    </source>
</evidence>
<name>A0A3D8S887_9HELO</name>
<dbReference type="EMBL" id="PDLM01000003">
    <property type="protein sequence ID" value="RDW82430.1"/>
    <property type="molecule type" value="Genomic_DNA"/>
</dbReference>
<dbReference type="OrthoDB" id="363185at2759"/>
<keyword evidence="4" id="KW-1185">Reference proteome</keyword>
<proteinExistence type="predicted"/>
<comment type="caution">
    <text evidence="3">The sequence shown here is derived from an EMBL/GenBank/DDBJ whole genome shotgun (WGS) entry which is preliminary data.</text>
</comment>
<gene>
    <name evidence="3" type="ORF">BP6252_03542</name>
</gene>
<dbReference type="InterPro" id="IPR029057">
    <property type="entry name" value="PRTase-like"/>
</dbReference>
<dbReference type="Pfam" id="PF00156">
    <property type="entry name" value="Pribosyltran"/>
    <property type="match status" value="1"/>
</dbReference>
<protein>
    <recommendedName>
        <fullName evidence="2">Phosphoribosyltransferase domain-containing protein</fullName>
    </recommendedName>
</protein>
<dbReference type="PANTHER" id="PTHR43218">
    <property type="entry name" value="PHOSPHORIBOSYLTRANSFERASE-RELATED"/>
    <property type="match status" value="1"/>
</dbReference>
<reference evidence="3 4" key="1">
    <citation type="journal article" date="2018" name="IMA Fungus">
        <title>IMA Genome-F 9: Draft genome sequence of Annulohypoxylon stygium, Aspergillus mulundensis, Berkeleyomyces basicola (syn. Thielaviopsis basicola), Ceratocystis smalleyi, two Cercospora beticola strains, Coleophoma cylindrospora, Fusarium fracticaudum, Phialophora cf. hyalina, and Morchella septimelata.</title>
        <authorList>
            <person name="Wingfield B.D."/>
            <person name="Bills G.F."/>
            <person name="Dong Y."/>
            <person name="Huang W."/>
            <person name="Nel W.J."/>
            <person name="Swalarsk-Parry B.S."/>
            <person name="Vaghefi N."/>
            <person name="Wilken P.M."/>
            <person name="An Z."/>
            <person name="de Beer Z.W."/>
            <person name="De Vos L."/>
            <person name="Chen L."/>
            <person name="Duong T.A."/>
            <person name="Gao Y."/>
            <person name="Hammerbacher A."/>
            <person name="Kikkert J.R."/>
            <person name="Li Y."/>
            <person name="Li H."/>
            <person name="Li K."/>
            <person name="Li Q."/>
            <person name="Liu X."/>
            <person name="Ma X."/>
            <person name="Naidoo K."/>
            <person name="Pethybridge S.J."/>
            <person name="Sun J."/>
            <person name="Steenkamp E.T."/>
            <person name="van der Nest M.A."/>
            <person name="van Wyk S."/>
            <person name="Wingfield M.J."/>
            <person name="Xiong C."/>
            <person name="Yue Q."/>
            <person name="Zhang X."/>
        </authorList>
    </citation>
    <scope>NUCLEOTIDE SEQUENCE [LARGE SCALE GENOMIC DNA]</scope>
    <source>
        <strain evidence="3 4">BP6252</strain>
    </source>
</reference>
<feature type="region of interest" description="Disordered" evidence="1">
    <location>
        <begin position="1"/>
        <end position="21"/>
    </location>
</feature>
<dbReference type="Gene3D" id="3.40.50.2020">
    <property type="match status" value="1"/>
</dbReference>
<dbReference type="CDD" id="cd06223">
    <property type="entry name" value="PRTases_typeI"/>
    <property type="match status" value="1"/>
</dbReference>
<evidence type="ECO:0000256" key="1">
    <source>
        <dbReference type="SAM" id="MobiDB-lite"/>
    </source>
</evidence>
<feature type="domain" description="Phosphoribosyltransferase" evidence="2">
    <location>
        <begin position="78"/>
        <end position="208"/>
    </location>
</feature>
<dbReference type="PANTHER" id="PTHR43218:SF1">
    <property type="entry name" value="PHOSPHORIBOSYLTRANSFERASE"/>
    <property type="match status" value="1"/>
</dbReference>
<dbReference type="SUPFAM" id="SSF53271">
    <property type="entry name" value="PRTase-like"/>
    <property type="match status" value="1"/>
</dbReference>
<feature type="compositionally biased region" description="Basic and acidic residues" evidence="1">
    <location>
        <begin position="1"/>
        <end position="15"/>
    </location>
</feature>
<evidence type="ECO:0000313" key="4">
    <source>
        <dbReference type="Proteomes" id="UP000256645"/>
    </source>
</evidence>
<sequence length="245" mass="27220">MSDSPSERSEHEHFTEPTTNYWQELLPQSSTQNQPPPWKYGVPVTLPDSQVLVLPIRQLKSSPEHGVASLLVNHASMEVVEVLGRMLGEKIKETVGDEEVMVVGLPTLGLSLAPIVAKAVGLKRYVPLGYSHKFWYSEKLSTSVSSITSPGLNQKRVYLDPYLLPLVRHKKIIIIDDAVSSGKTLKAVWDLLEDVAESEVIACGVAMKQGDVWRNVMGDERAEKCCWVFESPLLKAVNSGWDLRS</sequence>
<dbReference type="AlphaFoldDB" id="A0A3D8S887"/>
<dbReference type="InterPro" id="IPR000836">
    <property type="entry name" value="PRTase_dom"/>
</dbReference>